<keyword evidence="4" id="KW-0963">Cytoplasm</keyword>
<evidence type="ECO:0000256" key="1">
    <source>
        <dbReference type="ARBA" id="ARBA00004138"/>
    </source>
</evidence>
<dbReference type="VEuPathDB" id="VectorBase:PPAI001982"/>
<keyword evidence="6" id="KW-0206">Cytoskeleton</keyword>
<name>A0A1B0D3Q9_PHLPP</name>
<evidence type="ECO:0000259" key="8">
    <source>
        <dbReference type="Pfam" id="PF07289"/>
    </source>
</evidence>
<evidence type="ECO:0000256" key="5">
    <source>
        <dbReference type="ARBA" id="ARBA00023069"/>
    </source>
</evidence>
<dbReference type="GO" id="GO:0032266">
    <property type="term" value="F:phosphatidylinositol-3-phosphate binding"/>
    <property type="evidence" value="ECO:0007669"/>
    <property type="project" value="TreeGrafter"/>
</dbReference>
<dbReference type="EnsemblMetazoa" id="PPAI001982-RA">
    <property type="protein sequence ID" value="PPAI001982-PA"/>
    <property type="gene ID" value="PPAI001982"/>
</dbReference>
<evidence type="ECO:0000256" key="4">
    <source>
        <dbReference type="ARBA" id="ARBA00022490"/>
    </source>
</evidence>
<reference evidence="9" key="1">
    <citation type="submission" date="2022-08" db="UniProtKB">
        <authorList>
            <consortium name="EnsemblMetazoa"/>
        </authorList>
    </citation>
    <scope>IDENTIFICATION</scope>
    <source>
        <strain evidence="9">Israel</strain>
    </source>
</reference>
<feature type="domain" description="BBSome complex member BBS5 PH" evidence="8">
    <location>
        <begin position="2"/>
        <end position="109"/>
    </location>
</feature>
<dbReference type="EMBL" id="AJVK01011017">
    <property type="status" value="NOT_ANNOTATED_CDS"/>
    <property type="molecule type" value="Genomic_DNA"/>
</dbReference>
<dbReference type="PANTHER" id="PTHR21351:SF0">
    <property type="entry name" value="BARDET-BIEDL SYNDROME 5 PROTEIN"/>
    <property type="match status" value="1"/>
</dbReference>
<dbReference type="GO" id="GO:0034464">
    <property type="term" value="C:BBSome"/>
    <property type="evidence" value="ECO:0007669"/>
    <property type="project" value="InterPro"/>
</dbReference>
<evidence type="ECO:0000313" key="10">
    <source>
        <dbReference type="Proteomes" id="UP000092462"/>
    </source>
</evidence>
<dbReference type="PANTHER" id="PTHR21351">
    <property type="entry name" value="BARDET-BIEDL SYNDROME PROTEIN 5"/>
    <property type="match status" value="1"/>
</dbReference>
<evidence type="ECO:0000256" key="2">
    <source>
        <dbReference type="ARBA" id="ARBA00004245"/>
    </source>
</evidence>
<organism evidence="9 10">
    <name type="scientific">Phlebotomus papatasi</name>
    <name type="common">Sandfly</name>
    <dbReference type="NCBI Taxonomy" id="29031"/>
    <lineage>
        <taxon>Eukaryota</taxon>
        <taxon>Metazoa</taxon>
        <taxon>Ecdysozoa</taxon>
        <taxon>Arthropoda</taxon>
        <taxon>Hexapoda</taxon>
        <taxon>Insecta</taxon>
        <taxon>Pterygota</taxon>
        <taxon>Neoptera</taxon>
        <taxon>Endopterygota</taxon>
        <taxon>Diptera</taxon>
        <taxon>Nematocera</taxon>
        <taxon>Psychodoidea</taxon>
        <taxon>Psychodidae</taxon>
        <taxon>Phlebotomus</taxon>
        <taxon>Phlebotomus</taxon>
    </lineage>
</organism>
<evidence type="ECO:0000313" key="9">
    <source>
        <dbReference type="EnsemblMetazoa" id="PPAI001982-PA"/>
    </source>
</evidence>
<keyword evidence="7" id="KW-0966">Cell projection</keyword>
<dbReference type="EMBL" id="AJVK01011016">
    <property type="status" value="NOT_ANNOTATED_CDS"/>
    <property type="molecule type" value="Genomic_DNA"/>
</dbReference>
<comment type="subcellular location">
    <subcellularLocation>
        <location evidence="1">Cell projection</location>
        <location evidence="1">Cilium</location>
    </subcellularLocation>
    <subcellularLocation>
        <location evidence="2">Cytoplasm</location>
        <location evidence="2">Cytoskeleton</location>
    </subcellularLocation>
</comment>
<dbReference type="VEuPathDB" id="VectorBase:PPAPM1_008809"/>
<dbReference type="AlphaFoldDB" id="A0A1B0D3Q9"/>
<sequence>MSLPYIQIANIQIRDSKYGLALVINTLKMSGGYVLGFRIDPPEKLHEIYKELTSLHTVYSETPIFGVDYKPKPDLEPQNNDHLSIDDIEEIDEKKSNEINHNFSAYLSAEDSVSVM</sequence>
<evidence type="ECO:0000256" key="7">
    <source>
        <dbReference type="ARBA" id="ARBA00023273"/>
    </source>
</evidence>
<accession>A0A1B0D3Q9</accession>
<protein>
    <recommendedName>
        <fullName evidence="8">BBSome complex member BBS5 PH domain-containing protein</fullName>
    </recommendedName>
</protein>
<comment type="similarity">
    <text evidence="3">Belongs to the BBS5 family.</text>
</comment>
<dbReference type="Pfam" id="PF07289">
    <property type="entry name" value="BBL5"/>
    <property type="match status" value="1"/>
</dbReference>
<keyword evidence="10" id="KW-1185">Reference proteome</keyword>
<evidence type="ECO:0000256" key="6">
    <source>
        <dbReference type="ARBA" id="ARBA00023212"/>
    </source>
</evidence>
<keyword evidence="5" id="KW-0969">Cilium</keyword>
<dbReference type="InterPro" id="IPR006606">
    <property type="entry name" value="BBL5"/>
</dbReference>
<dbReference type="GO" id="GO:0060271">
    <property type="term" value="P:cilium assembly"/>
    <property type="evidence" value="ECO:0007669"/>
    <property type="project" value="TreeGrafter"/>
</dbReference>
<proteinExistence type="inferred from homology"/>
<evidence type="ECO:0000256" key="3">
    <source>
        <dbReference type="ARBA" id="ARBA00005822"/>
    </source>
</evidence>
<dbReference type="InterPro" id="IPR014003">
    <property type="entry name" value="BBS5_PH"/>
</dbReference>
<dbReference type="Proteomes" id="UP000092462">
    <property type="component" value="Unassembled WGS sequence"/>
</dbReference>
<dbReference type="GO" id="GO:0036064">
    <property type="term" value="C:ciliary basal body"/>
    <property type="evidence" value="ECO:0007669"/>
    <property type="project" value="TreeGrafter"/>
</dbReference>